<accession>A0A9Q1FGN0</accession>
<gene>
    <name evidence="1" type="ORF">SKAU_G00206550</name>
</gene>
<reference evidence="1" key="1">
    <citation type="journal article" date="2023" name="Science">
        <title>Genome structures resolve the early diversification of teleost fishes.</title>
        <authorList>
            <person name="Parey E."/>
            <person name="Louis A."/>
            <person name="Montfort J."/>
            <person name="Bouchez O."/>
            <person name="Roques C."/>
            <person name="Iampietro C."/>
            <person name="Lluch J."/>
            <person name="Castinel A."/>
            <person name="Donnadieu C."/>
            <person name="Desvignes T."/>
            <person name="Floi Bucao C."/>
            <person name="Jouanno E."/>
            <person name="Wen M."/>
            <person name="Mejri S."/>
            <person name="Dirks R."/>
            <person name="Jansen H."/>
            <person name="Henkel C."/>
            <person name="Chen W.J."/>
            <person name="Zahm M."/>
            <person name="Cabau C."/>
            <person name="Klopp C."/>
            <person name="Thompson A.W."/>
            <person name="Robinson-Rechavi M."/>
            <person name="Braasch I."/>
            <person name="Lecointre G."/>
            <person name="Bobe J."/>
            <person name="Postlethwait J.H."/>
            <person name="Berthelot C."/>
            <person name="Roest Crollius H."/>
            <person name="Guiguen Y."/>
        </authorList>
    </citation>
    <scope>NUCLEOTIDE SEQUENCE</scope>
    <source>
        <strain evidence="1">WJC10195</strain>
    </source>
</reference>
<keyword evidence="2" id="KW-1185">Reference proteome</keyword>
<dbReference type="Proteomes" id="UP001152622">
    <property type="component" value="Chromosome 6"/>
</dbReference>
<dbReference type="EMBL" id="JAINUF010000006">
    <property type="protein sequence ID" value="KAJ8357861.1"/>
    <property type="molecule type" value="Genomic_DNA"/>
</dbReference>
<evidence type="ECO:0000313" key="1">
    <source>
        <dbReference type="EMBL" id="KAJ8357861.1"/>
    </source>
</evidence>
<evidence type="ECO:0000313" key="2">
    <source>
        <dbReference type="Proteomes" id="UP001152622"/>
    </source>
</evidence>
<sequence length="74" mass="8352">MSLWELKPANSDHYGIKDCCEVGLMVFYRGRSKIPVGALLLLDVSAAYIGCDVHRHWLLCRQTISQSEFADSHV</sequence>
<dbReference type="AlphaFoldDB" id="A0A9Q1FGN0"/>
<organism evidence="1 2">
    <name type="scientific">Synaphobranchus kaupii</name>
    <name type="common">Kaup's arrowtooth eel</name>
    <dbReference type="NCBI Taxonomy" id="118154"/>
    <lineage>
        <taxon>Eukaryota</taxon>
        <taxon>Metazoa</taxon>
        <taxon>Chordata</taxon>
        <taxon>Craniata</taxon>
        <taxon>Vertebrata</taxon>
        <taxon>Euteleostomi</taxon>
        <taxon>Actinopterygii</taxon>
        <taxon>Neopterygii</taxon>
        <taxon>Teleostei</taxon>
        <taxon>Anguilliformes</taxon>
        <taxon>Synaphobranchidae</taxon>
        <taxon>Synaphobranchus</taxon>
    </lineage>
</organism>
<name>A0A9Q1FGN0_SYNKA</name>
<protein>
    <submittedName>
        <fullName evidence="1">Uncharacterized protein</fullName>
    </submittedName>
</protein>
<proteinExistence type="predicted"/>
<comment type="caution">
    <text evidence="1">The sequence shown here is derived from an EMBL/GenBank/DDBJ whole genome shotgun (WGS) entry which is preliminary data.</text>
</comment>